<dbReference type="EMBL" id="BNFF01000002">
    <property type="protein sequence ID" value="GHK57328.1"/>
    <property type="molecule type" value="Genomic_DNA"/>
</dbReference>
<dbReference type="PANTHER" id="PTHR46796:SF2">
    <property type="entry name" value="TRANSCRIPTIONAL REGULATORY PROTEIN"/>
    <property type="match status" value="1"/>
</dbReference>
<evidence type="ECO:0000313" key="6">
    <source>
        <dbReference type="EMBL" id="GHK57328.1"/>
    </source>
</evidence>
<protein>
    <recommendedName>
        <fullName evidence="5">HTH araC/xylS-type domain-containing protein</fullName>
    </recommendedName>
</protein>
<sequence>MAQACRLLEQDAPLTLEALAGQLAMSPFHFHRLFKSVTGMTPKARQQAWRSQRLREALEQGIPVTRAALAAGFPDSSSYYRRRRSVRDDRQPVSPRRRRHRGNWTTGDCALGRCGGAERARRLRGAAG</sequence>
<keyword evidence="1" id="KW-0805">Transcription regulation</keyword>
<evidence type="ECO:0000256" key="3">
    <source>
        <dbReference type="ARBA" id="ARBA00023163"/>
    </source>
</evidence>
<evidence type="ECO:0000256" key="4">
    <source>
        <dbReference type="SAM" id="MobiDB-lite"/>
    </source>
</evidence>
<keyword evidence="3" id="KW-0804">Transcription</keyword>
<feature type="domain" description="HTH araC/xylS-type" evidence="5">
    <location>
        <begin position="8"/>
        <end position="98"/>
    </location>
</feature>
<dbReference type="GO" id="GO:0003700">
    <property type="term" value="F:DNA-binding transcription factor activity"/>
    <property type="evidence" value="ECO:0007669"/>
    <property type="project" value="InterPro"/>
</dbReference>
<dbReference type="SMART" id="SM00342">
    <property type="entry name" value="HTH_ARAC"/>
    <property type="match status" value="1"/>
</dbReference>
<evidence type="ECO:0000256" key="2">
    <source>
        <dbReference type="ARBA" id="ARBA00023125"/>
    </source>
</evidence>
<dbReference type="Pfam" id="PF12833">
    <property type="entry name" value="HTH_18"/>
    <property type="match status" value="1"/>
</dbReference>
<evidence type="ECO:0000256" key="1">
    <source>
        <dbReference type="ARBA" id="ARBA00023015"/>
    </source>
</evidence>
<dbReference type="Gene3D" id="1.10.10.60">
    <property type="entry name" value="Homeodomain-like"/>
    <property type="match status" value="1"/>
</dbReference>
<organism evidence="6 7">
    <name type="scientific">Klebsiella pneumoniae</name>
    <dbReference type="NCBI Taxonomy" id="573"/>
    <lineage>
        <taxon>Bacteria</taxon>
        <taxon>Pseudomonadati</taxon>
        <taxon>Pseudomonadota</taxon>
        <taxon>Gammaproteobacteria</taxon>
        <taxon>Enterobacterales</taxon>
        <taxon>Enterobacteriaceae</taxon>
        <taxon>Klebsiella/Raoultella group</taxon>
        <taxon>Klebsiella</taxon>
        <taxon>Klebsiella pneumoniae complex</taxon>
    </lineage>
</organism>
<keyword evidence="2" id="KW-0238">DNA-binding</keyword>
<evidence type="ECO:0000313" key="7">
    <source>
        <dbReference type="Proteomes" id="UP000655094"/>
    </source>
</evidence>
<dbReference type="InterPro" id="IPR018060">
    <property type="entry name" value="HTH_AraC"/>
</dbReference>
<comment type="caution">
    <text evidence="6">The sequence shown here is derived from an EMBL/GenBank/DDBJ whole genome shotgun (WGS) entry which is preliminary data.</text>
</comment>
<feature type="region of interest" description="Disordered" evidence="4">
    <location>
        <begin position="80"/>
        <end position="107"/>
    </location>
</feature>
<gene>
    <name evidence="6" type="ORF">KPZU09_70640</name>
</gene>
<dbReference type="PROSITE" id="PS01124">
    <property type="entry name" value="HTH_ARAC_FAMILY_2"/>
    <property type="match status" value="1"/>
</dbReference>
<accession>A0A919LVY8</accession>
<dbReference type="Proteomes" id="UP000655094">
    <property type="component" value="Unassembled WGS sequence"/>
</dbReference>
<proteinExistence type="predicted"/>
<dbReference type="InterPro" id="IPR050204">
    <property type="entry name" value="AraC_XylS_family_regulators"/>
</dbReference>
<name>A0A919LVY8_KLEPN</name>
<reference evidence="6" key="1">
    <citation type="submission" date="2020-10" db="EMBL/GenBank/DDBJ databases">
        <title>Genome Sequence of ESBL Producing Zambian Clinical Strains.</title>
        <authorList>
            <person name="Shawa M."/>
            <person name="Furuta Y."/>
            <person name="Simbotwe M."/>
            <person name="Mulenga E."/>
            <person name="Mubanga M."/>
            <person name="Mulenga G."/>
            <person name="Kaile C."/>
            <person name="Zorigt T."/>
            <person name="Hang'ombe B."/>
            <person name="Higashi H."/>
        </authorList>
    </citation>
    <scope>NUCLEOTIDE SEQUENCE</scope>
    <source>
        <strain evidence="6">Zam_UTH_09</strain>
    </source>
</reference>
<evidence type="ECO:0000259" key="5">
    <source>
        <dbReference type="PROSITE" id="PS01124"/>
    </source>
</evidence>
<dbReference type="PANTHER" id="PTHR46796">
    <property type="entry name" value="HTH-TYPE TRANSCRIPTIONAL ACTIVATOR RHAS-RELATED"/>
    <property type="match status" value="1"/>
</dbReference>
<dbReference type="SUPFAM" id="SSF46689">
    <property type="entry name" value="Homeodomain-like"/>
    <property type="match status" value="1"/>
</dbReference>
<dbReference type="AlphaFoldDB" id="A0A919LVY8"/>
<dbReference type="InterPro" id="IPR009057">
    <property type="entry name" value="Homeodomain-like_sf"/>
</dbReference>
<dbReference type="GO" id="GO:0043565">
    <property type="term" value="F:sequence-specific DNA binding"/>
    <property type="evidence" value="ECO:0007669"/>
    <property type="project" value="InterPro"/>
</dbReference>